<sequence length="252" mass="26588">MTRPSDRSGRSRRSVLGATTALFALTAGCIADEGPASDSGDDTDDTDDPDTGENETDEEKDGDGEDGENGDSDAESERYETQSLTYPEMPDEPDVEIHFDRDDVEEWLADRTPSDDEAVSDFVDETSFEESVLVSLEASAPDLCHELVIDEVTVGEESIDVTARVSDESGPDEACAQQLTAVGQLVRATPTGDELSELSATIVDQDGTEHGFGMGFDSDEGTASESRSVSESGSDGDDGSDSENGSDGDSAT</sequence>
<feature type="compositionally biased region" description="Low complexity" evidence="1">
    <location>
        <begin position="224"/>
        <end position="233"/>
    </location>
</feature>
<evidence type="ECO:0000313" key="2">
    <source>
        <dbReference type="EMBL" id="MFC4544711.1"/>
    </source>
</evidence>
<feature type="compositionally biased region" description="Acidic residues" evidence="1">
    <location>
        <begin position="234"/>
        <end position="246"/>
    </location>
</feature>
<name>A0ABD5PXL7_9EURY</name>
<proteinExistence type="predicted"/>
<accession>A0ABD5PXL7</accession>
<dbReference type="AlphaFoldDB" id="A0ABD5PXL7"/>
<evidence type="ECO:0000256" key="1">
    <source>
        <dbReference type="SAM" id="MobiDB-lite"/>
    </source>
</evidence>
<comment type="caution">
    <text evidence="2">The sequence shown here is derived from an EMBL/GenBank/DDBJ whole genome shotgun (WGS) entry which is preliminary data.</text>
</comment>
<feature type="compositionally biased region" description="Acidic residues" evidence="1">
    <location>
        <begin position="39"/>
        <end position="74"/>
    </location>
</feature>
<organism evidence="2 3">
    <name type="scientific">Halosolutus amylolyticus</name>
    <dbReference type="NCBI Taxonomy" id="2932267"/>
    <lineage>
        <taxon>Archaea</taxon>
        <taxon>Methanobacteriati</taxon>
        <taxon>Methanobacteriota</taxon>
        <taxon>Stenosarchaea group</taxon>
        <taxon>Halobacteria</taxon>
        <taxon>Halobacteriales</taxon>
        <taxon>Natrialbaceae</taxon>
        <taxon>Halosolutus</taxon>
    </lineage>
</organism>
<reference evidence="2 3" key="1">
    <citation type="journal article" date="2019" name="Int. J. Syst. Evol. Microbiol.">
        <title>The Global Catalogue of Microorganisms (GCM) 10K type strain sequencing project: providing services to taxonomists for standard genome sequencing and annotation.</title>
        <authorList>
            <consortium name="The Broad Institute Genomics Platform"/>
            <consortium name="The Broad Institute Genome Sequencing Center for Infectious Disease"/>
            <person name="Wu L."/>
            <person name="Ma J."/>
        </authorList>
    </citation>
    <scope>NUCLEOTIDE SEQUENCE [LARGE SCALE GENOMIC DNA]</scope>
    <source>
        <strain evidence="2 3">WLHS5</strain>
    </source>
</reference>
<gene>
    <name evidence="2" type="ORF">ACFO5R_22515</name>
</gene>
<protein>
    <submittedName>
        <fullName evidence="2">Uncharacterized protein</fullName>
    </submittedName>
</protein>
<feature type="region of interest" description="Disordered" evidence="1">
    <location>
        <begin position="31"/>
        <end position="94"/>
    </location>
</feature>
<evidence type="ECO:0000313" key="3">
    <source>
        <dbReference type="Proteomes" id="UP001595898"/>
    </source>
</evidence>
<dbReference type="EMBL" id="JBHSFA010000012">
    <property type="protein sequence ID" value="MFC4544711.1"/>
    <property type="molecule type" value="Genomic_DNA"/>
</dbReference>
<feature type="region of interest" description="Disordered" evidence="1">
    <location>
        <begin position="203"/>
        <end position="252"/>
    </location>
</feature>
<dbReference type="Proteomes" id="UP001595898">
    <property type="component" value="Unassembled WGS sequence"/>
</dbReference>
<dbReference type="PROSITE" id="PS51257">
    <property type="entry name" value="PROKAR_LIPOPROTEIN"/>
    <property type="match status" value="1"/>
</dbReference>
<dbReference type="RefSeq" id="WP_250142167.1">
    <property type="nucleotide sequence ID" value="NZ_JALIQP010000006.1"/>
</dbReference>
<keyword evidence="3" id="KW-1185">Reference proteome</keyword>